<dbReference type="Proteomes" id="UP000477386">
    <property type="component" value="Unassembled WGS sequence"/>
</dbReference>
<evidence type="ECO:0000256" key="1">
    <source>
        <dbReference type="SAM" id="SignalP"/>
    </source>
</evidence>
<protein>
    <recommendedName>
        <fullName evidence="4">Tetratricopeptide repeat protein</fullName>
    </recommendedName>
</protein>
<dbReference type="RefSeq" id="WP_164036422.1">
    <property type="nucleotide sequence ID" value="NZ_JAAGNZ010000001.1"/>
</dbReference>
<evidence type="ECO:0000313" key="2">
    <source>
        <dbReference type="EMBL" id="NEU66970.1"/>
    </source>
</evidence>
<accession>A0A6M0IFC8</accession>
<dbReference type="PROSITE" id="PS51257">
    <property type="entry name" value="PROKAR_LIPOPROTEIN"/>
    <property type="match status" value="1"/>
</dbReference>
<evidence type="ECO:0000313" key="3">
    <source>
        <dbReference type="Proteomes" id="UP000477386"/>
    </source>
</evidence>
<gene>
    <name evidence="2" type="ORF">GK091_08775</name>
</gene>
<proteinExistence type="predicted"/>
<dbReference type="EMBL" id="JAAGNZ010000001">
    <property type="protein sequence ID" value="NEU66970.1"/>
    <property type="molecule type" value="Genomic_DNA"/>
</dbReference>
<comment type="caution">
    <text evidence="2">The sequence shown here is derived from an EMBL/GenBank/DDBJ whole genome shotgun (WGS) entry which is preliminary data.</text>
</comment>
<reference evidence="2 3" key="1">
    <citation type="submission" date="2020-02" db="EMBL/GenBank/DDBJ databases">
        <title>Draft genome sequence of two Spirosoma agri KCTC 52727 and Spirosoma terrae KCTC 52035.</title>
        <authorList>
            <person name="Rojas J."/>
            <person name="Ambika Manirajan B."/>
            <person name="Ratering S."/>
            <person name="Suarez C."/>
            <person name="Schnell S."/>
        </authorList>
    </citation>
    <scope>NUCLEOTIDE SEQUENCE [LARGE SCALE GENOMIC DNA]</scope>
    <source>
        <strain evidence="2 3">KCTC 52727</strain>
    </source>
</reference>
<sequence length="386" mass="44066">MRLLLFSVLAAVLMACSSGQTALKRGDFDLAVKRASQRLQGWRGLSKRGFIKAPLVLKQAFVSAYETHQNTIRRLSSPSSTDAYRWEAVHTEYETLQALTDNARTCDACAGWLAAYPLSYTDRKQETRQLAAADRYEAAEQAFAYRETDRLAAKDAYLNYQKALSWVPDYQQAHAKSEEALPFAVLRVVVEPLSPTREISEKENEYLQHLIFRQIGPDEAPSPFVRLYRPDESAGDGFPIHQAIQLQVSDYRPSSDNTTSSSTTVYSNQSYKVGEKKINDSTKVDIMEKVSGTLTTYQRTIHAELTLQMRSVDTQTGKTVWDDRIWETRSWQTEWQTFSGDDRALNGSSLKSANLFPPSRWQLYDSMRDELADDVVRRLRQKYKHD</sequence>
<feature type="signal peptide" evidence="1">
    <location>
        <begin position="1"/>
        <end position="22"/>
    </location>
</feature>
<organism evidence="2 3">
    <name type="scientific">Spirosoma agri</name>
    <dbReference type="NCBI Taxonomy" id="1987381"/>
    <lineage>
        <taxon>Bacteria</taxon>
        <taxon>Pseudomonadati</taxon>
        <taxon>Bacteroidota</taxon>
        <taxon>Cytophagia</taxon>
        <taxon>Cytophagales</taxon>
        <taxon>Cytophagaceae</taxon>
        <taxon>Spirosoma</taxon>
    </lineage>
</organism>
<keyword evidence="1" id="KW-0732">Signal</keyword>
<dbReference type="AlphaFoldDB" id="A0A6M0IFC8"/>
<name>A0A6M0IFC8_9BACT</name>
<feature type="chain" id="PRO_5026968783" description="Tetratricopeptide repeat protein" evidence="1">
    <location>
        <begin position="23"/>
        <end position="386"/>
    </location>
</feature>
<keyword evidence="3" id="KW-1185">Reference proteome</keyword>
<evidence type="ECO:0008006" key="4">
    <source>
        <dbReference type="Google" id="ProtNLM"/>
    </source>
</evidence>